<name>A0ABS1TMB4_9BACI</name>
<protein>
    <submittedName>
        <fullName evidence="1">Uncharacterized protein</fullName>
    </submittedName>
</protein>
<gene>
    <name evidence="1" type="ORF">JK635_09590</name>
</gene>
<dbReference type="EMBL" id="JAESWB010000168">
    <property type="protein sequence ID" value="MBL4952461.1"/>
    <property type="molecule type" value="Genomic_DNA"/>
</dbReference>
<dbReference type="Proteomes" id="UP000623967">
    <property type="component" value="Unassembled WGS sequence"/>
</dbReference>
<accession>A0ABS1TMB4</accession>
<keyword evidence="2" id="KW-1185">Reference proteome</keyword>
<evidence type="ECO:0000313" key="1">
    <source>
        <dbReference type="EMBL" id="MBL4952461.1"/>
    </source>
</evidence>
<reference evidence="1 2" key="1">
    <citation type="submission" date="2021-01" db="EMBL/GenBank/DDBJ databases">
        <title>Genome public.</title>
        <authorList>
            <person name="Liu C."/>
            <person name="Sun Q."/>
        </authorList>
    </citation>
    <scope>NUCLEOTIDE SEQUENCE [LARGE SCALE GENOMIC DNA]</scope>
    <source>
        <strain evidence="1 2">YIM B02564</strain>
    </source>
</reference>
<comment type="caution">
    <text evidence="1">The sequence shown here is derived from an EMBL/GenBank/DDBJ whole genome shotgun (WGS) entry which is preliminary data.</text>
</comment>
<dbReference type="RefSeq" id="WP_202653726.1">
    <property type="nucleotide sequence ID" value="NZ_JAESWB010000168.1"/>
</dbReference>
<evidence type="ECO:0000313" key="2">
    <source>
        <dbReference type="Proteomes" id="UP000623967"/>
    </source>
</evidence>
<proteinExistence type="predicted"/>
<organism evidence="1 2">
    <name type="scientific">Neobacillus paridis</name>
    <dbReference type="NCBI Taxonomy" id="2803862"/>
    <lineage>
        <taxon>Bacteria</taxon>
        <taxon>Bacillati</taxon>
        <taxon>Bacillota</taxon>
        <taxon>Bacilli</taxon>
        <taxon>Bacillales</taxon>
        <taxon>Bacillaceae</taxon>
        <taxon>Neobacillus</taxon>
    </lineage>
</organism>
<sequence>MDIDKLDQATLNLLQKAFEIVLEQNKVPYKKIGIVEEADQFAFLYEAKNGKVHVFKWKKAACVDVSIGVLAQSVLAPIIPHLRMLS</sequence>